<sequence length="261" mass="28136">MRLSPFALFDRRYAQPPEPAVSGWLKGAVYAHRGVHGAGVAENSTGAFALAIQGGLGIECDVRLSRDGRAVVFHDATLDRLTGRPGRVDQLGVAEITALTLAIGGEPVPTLRDLLVQVAGRMPLLIELKSDRAKPAGAPSILDLCRAVRRDLDGYPGPVAVMSFDPRVAAWFARRAPEVPRGLVVTEAGNRTWSGTVKRHLALWNARAQFLAYDVRDLPSAFARRHRQRGLPVLTWTVNTPALRVRAAEHADAPIAEGAGL</sequence>
<dbReference type="InterPro" id="IPR030395">
    <property type="entry name" value="GP_PDE_dom"/>
</dbReference>
<dbReference type="Proteomes" id="UP000466966">
    <property type="component" value="Unassembled WGS sequence"/>
</dbReference>
<keyword evidence="3" id="KW-1185">Reference proteome</keyword>
<feature type="domain" description="GP-PDE" evidence="1">
    <location>
        <begin position="27"/>
        <end position="261"/>
    </location>
</feature>
<dbReference type="PROSITE" id="PS51704">
    <property type="entry name" value="GP_PDE"/>
    <property type="match status" value="1"/>
</dbReference>
<protein>
    <submittedName>
        <fullName evidence="2">Glycerophosphodiester phosphodiesterase</fullName>
    </submittedName>
</protein>
<dbReference type="Pfam" id="PF03009">
    <property type="entry name" value="GDPD"/>
    <property type="match status" value="1"/>
</dbReference>
<comment type="caution">
    <text evidence="2">The sequence shown here is derived from an EMBL/GenBank/DDBJ whole genome shotgun (WGS) entry which is preliminary data.</text>
</comment>
<name>A0A844YXU4_9SPHN</name>
<accession>A0A844YXU4</accession>
<dbReference type="Gene3D" id="3.20.20.190">
    <property type="entry name" value="Phosphatidylinositol (PI) phosphodiesterase"/>
    <property type="match status" value="1"/>
</dbReference>
<dbReference type="EMBL" id="WTYV01000001">
    <property type="protein sequence ID" value="MXO70897.1"/>
    <property type="molecule type" value="Genomic_DNA"/>
</dbReference>
<evidence type="ECO:0000259" key="1">
    <source>
        <dbReference type="PROSITE" id="PS51704"/>
    </source>
</evidence>
<organism evidence="2 3">
    <name type="scientific">Alteraurantiacibacter buctensis</name>
    <dbReference type="NCBI Taxonomy" id="1503981"/>
    <lineage>
        <taxon>Bacteria</taxon>
        <taxon>Pseudomonadati</taxon>
        <taxon>Pseudomonadota</taxon>
        <taxon>Alphaproteobacteria</taxon>
        <taxon>Sphingomonadales</taxon>
        <taxon>Erythrobacteraceae</taxon>
        <taxon>Alteraurantiacibacter</taxon>
    </lineage>
</organism>
<dbReference type="GO" id="GO:0006629">
    <property type="term" value="P:lipid metabolic process"/>
    <property type="evidence" value="ECO:0007669"/>
    <property type="project" value="InterPro"/>
</dbReference>
<dbReference type="AlphaFoldDB" id="A0A844YXU4"/>
<dbReference type="PANTHER" id="PTHR46211">
    <property type="entry name" value="GLYCEROPHOSPHORYL DIESTER PHOSPHODIESTERASE"/>
    <property type="match status" value="1"/>
</dbReference>
<dbReference type="RefSeq" id="WP_160770758.1">
    <property type="nucleotide sequence ID" value="NZ_WTYV01000001.1"/>
</dbReference>
<gene>
    <name evidence="2" type="ORF">GRI99_04510</name>
</gene>
<proteinExistence type="predicted"/>
<dbReference type="GO" id="GO:0008081">
    <property type="term" value="F:phosphoric diester hydrolase activity"/>
    <property type="evidence" value="ECO:0007669"/>
    <property type="project" value="InterPro"/>
</dbReference>
<dbReference type="PANTHER" id="PTHR46211:SF1">
    <property type="entry name" value="GLYCEROPHOSPHODIESTER PHOSPHODIESTERASE, CYTOPLASMIC"/>
    <property type="match status" value="1"/>
</dbReference>
<evidence type="ECO:0000313" key="3">
    <source>
        <dbReference type="Proteomes" id="UP000466966"/>
    </source>
</evidence>
<reference evidence="2 3" key="1">
    <citation type="submission" date="2019-12" db="EMBL/GenBank/DDBJ databases">
        <title>Genomic-based taxomic classification of the family Erythrobacteraceae.</title>
        <authorList>
            <person name="Xu L."/>
        </authorList>
    </citation>
    <scope>NUCLEOTIDE SEQUENCE [LARGE SCALE GENOMIC DNA]</scope>
    <source>
        <strain evidence="2 3">M0322</strain>
    </source>
</reference>
<dbReference type="InterPro" id="IPR017946">
    <property type="entry name" value="PLC-like_Pdiesterase_TIM-brl"/>
</dbReference>
<dbReference type="OrthoDB" id="384721at2"/>
<dbReference type="SUPFAM" id="SSF51695">
    <property type="entry name" value="PLC-like phosphodiesterases"/>
    <property type="match status" value="1"/>
</dbReference>
<evidence type="ECO:0000313" key="2">
    <source>
        <dbReference type="EMBL" id="MXO70897.1"/>
    </source>
</evidence>